<gene>
    <name evidence="3" type="ORF">A2531_02885</name>
</gene>
<dbReference type="SUPFAM" id="SSF56300">
    <property type="entry name" value="Metallo-dependent phosphatases"/>
    <property type="match status" value="1"/>
</dbReference>
<name>A0A1F5TND1_9BACT</name>
<evidence type="ECO:0000259" key="2">
    <source>
        <dbReference type="Pfam" id="PF00149"/>
    </source>
</evidence>
<sequence>MTLIVLFVILFIIFVFHFLVYYFLIHAFSIENRKIRLTLCFVLFLLSVSFIASAVIAHKWENFLTQGFYNISALWYGLLINLLLVILFYWFFILIFLHLTASVRVGVYKKIIGKALIILALLYTVYGIYNAFFPNIKEINVNIKNLPIEWQGKRIVHLSDIHLGRTLGKNFLERIAEKVNNINPEIVLITGDLFDGMDGRLSSFVDLLNQIKSKKGTYYVTGNHETYLGLEEVFAILAKTNINVLNDRVVNVDGLQIIGISYPGNGGKDAQNIIKNDENFSLEKPSILLYHSPTNLFSFETSSGDWHRNIYWTPDVSFSVARNLGADLQLSGHTHRGQIFPFNFITHYIYGGYDYGLHQIEDFAIYITSGTGVWGPPVRTGGDSEIVVITLE</sequence>
<feature type="domain" description="Calcineurin-like phosphoesterase" evidence="2">
    <location>
        <begin position="154"/>
        <end position="336"/>
    </location>
</feature>
<dbReference type="Pfam" id="PF00149">
    <property type="entry name" value="Metallophos"/>
    <property type="match status" value="1"/>
</dbReference>
<dbReference type="GO" id="GO:0016787">
    <property type="term" value="F:hydrolase activity"/>
    <property type="evidence" value="ECO:0007669"/>
    <property type="project" value="InterPro"/>
</dbReference>
<evidence type="ECO:0000256" key="1">
    <source>
        <dbReference type="SAM" id="Phobius"/>
    </source>
</evidence>
<organism evidence="3 4">
    <name type="scientific">Candidatus Falkowbacteria bacterium RIFOXYD2_FULL_34_120</name>
    <dbReference type="NCBI Taxonomy" id="1798007"/>
    <lineage>
        <taxon>Bacteria</taxon>
        <taxon>Candidatus Falkowiibacteriota</taxon>
    </lineage>
</organism>
<feature type="transmembrane region" description="Helical" evidence="1">
    <location>
        <begin position="37"/>
        <end position="58"/>
    </location>
</feature>
<dbReference type="InterPro" id="IPR004843">
    <property type="entry name" value="Calcineurin-like_PHP"/>
</dbReference>
<proteinExistence type="predicted"/>
<dbReference type="CDD" id="cd07385">
    <property type="entry name" value="MPP_YkuE_C"/>
    <property type="match status" value="1"/>
</dbReference>
<evidence type="ECO:0000313" key="4">
    <source>
        <dbReference type="Proteomes" id="UP000177579"/>
    </source>
</evidence>
<dbReference type="AlphaFoldDB" id="A0A1F5TND1"/>
<keyword evidence="1" id="KW-1133">Transmembrane helix</keyword>
<feature type="transmembrane region" description="Helical" evidence="1">
    <location>
        <begin position="111"/>
        <end position="129"/>
    </location>
</feature>
<keyword evidence="1" id="KW-0472">Membrane</keyword>
<dbReference type="Gene3D" id="3.60.21.10">
    <property type="match status" value="1"/>
</dbReference>
<dbReference type="PANTHER" id="PTHR31302">
    <property type="entry name" value="TRANSMEMBRANE PROTEIN WITH METALLOPHOSPHOESTERASE DOMAIN-RELATED"/>
    <property type="match status" value="1"/>
</dbReference>
<comment type="caution">
    <text evidence="3">The sequence shown here is derived from an EMBL/GenBank/DDBJ whole genome shotgun (WGS) entry which is preliminary data.</text>
</comment>
<dbReference type="InterPro" id="IPR051158">
    <property type="entry name" value="Metallophosphoesterase_sf"/>
</dbReference>
<dbReference type="Proteomes" id="UP000177579">
    <property type="component" value="Unassembled WGS sequence"/>
</dbReference>
<feature type="transmembrane region" description="Helical" evidence="1">
    <location>
        <begin position="6"/>
        <end position="25"/>
    </location>
</feature>
<dbReference type="InterPro" id="IPR029052">
    <property type="entry name" value="Metallo-depent_PP-like"/>
</dbReference>
<accession>A0A1F5TND1</accession>
<feature type="transmembrane region" description="Helical" evidence="1">
    <location>
        <begin position="78"/>
        <end position="99"/>
    </location>
</feature>
<evidence type="ECO:0000313" key="3">
    <source>
        <dbReference type="EMBL" id="OGF40492.1"/>
    </source>
</evidence>
<dbReference type="PANTHER" id="PTHR31302:SF0">
    <property type="entry name" value="TRANSMEMBRANE PROTEIN WITH METALLOPHOSPHOESTERASE DOMAIN"/>
    <property type="match status" value="1"/>
</dbReference>
<reference evidence="3 4" key="1">
    <citation type="journal article" date="2016" name="Nat. Commun.">
        <title>Thousands of microbial genomes shed light on interconnected biogeochemical processes in an aquifer system.</title>
        <authorList>
            <person name="Anantharaman K."/>
            <person name="Brown C.T."/>
            <person name="Hug L.A."/>
            <person name="Sharon I."/>
            <person name="Castelle C.J."/>
            <person name="Probst A.J."/>
            <person name="Thomas B.C."/>
            <person name="Singh A."/>
            <person name="Wilkins M.J."/>
            <person name="Karaoz U."/>
            <person name="Brodie E.L."/>
            <person name="Williams K.H."/>
            <person name="Hubbard S.S."/>
            <person name="Banfield J.F."/>
        </authorList>
    </citation>
    <scope>NUCLEOTIDE SEQUENCE [LARGE SCALE GENOMIC DNA]</scope>
</reference>
<keyword evidence="1" id="KW-0812">Transmembrane</keyword>
<protein>
    <recommendedName>
        <fullName evidence="2">Calcineurin-like phosphoesterase domain-containing protein</fullName>
    </recommendedName>
</protein>
<dbReference type="EMBL" id="MFGO01000027">
    <property type="protein sequence ID" value="OGF40492.1"/>
    <property type="molecule type" value="Genomic_DNA"/>
</dbReference>